<evidence type="ECO:0000313" key="2">
    <source>
        <dbReference type="Proteomes" id="UP000517187"/>
    </source>
</evidence>
<dbReference type="EMBL" id="JACIIJ010000016">
    <property type="protein sequence ID" value="MBB6224568.1"/>
    <property type="molecule type" value="Genomic_DNA"/>
</dbReference>
<organism evidence="1 2">
    <name type="scientific">Rhizobium leguminosarum</name>
    <dbReference type="NCBI Taxonomy" id="384"/>
    <lineage>
        <taxon>Bacteria</taxon>
        <taxon>Pseudomonadati</taxon>
        <taxon>Pseudomonadota</taxon>
        <taxon>Alphaproteobacteria</taxon>
        <taxon>Hyphomicrobiales</taxon>
        <taxon>Rhizobiaceae</taxon>
        <taxon>Rhizobium/Agrobacterium group</taxon>
        <taxon>Rhizobium</taxon>
    </lineage>
</organism>
<gene>
    <name evidence="1" type="ORF">GGE66_005583</name>
</gene>
<evidence type="ECO:0000313" key="1">
    <source>
        <dbReference type="EMBL" id="MBB6224568.1"/>
    </source>
</evidence>
<proteinExistence type="predicted"/>
<comment type="caution">
    <text evidence="1">The sequence shown here is derived from an EMBL/GenBank/DDBJ whole genome shotgun (WGS) entry which is preliminary data.</text>
</comment>
<reference evidence="1 2" key="1">
    <citation type="submission" date="2020-08" db="EMBL/GenBank/DDBJ databases">
        <title>Genomic Encyclopedia of Type Strains, Phase IV (KMG-V): Genome sequencing to study the core and pangenomes of soil and plant-associated prokaryotes.</title>
        <authorList>
            <person name="Whitman W."/>
        </authorList>
    </citation>
    <scope>NUCLEOTIDE SEQUENCE [LARGE SCALE GENOMIC DNA]</scope>
    <source>
        <strain evidence="1 2">SEMIA 4011</strain>
    </source>
</reference>
<sequence length="116" mass="12389">MAETEYKHPVNEARGEARLLIDNVELVLAATMGGLSAVSTRLQCKSLNDLFLRLSGVEAAATVAGIELLTVKGDRLQAITKLKLKHFPACATAFATILAHHFDGEEGNVEAVDETA</sequence>
<accession>A0A7W9ZXF1</accession>
<dbReference type="AlphaFoldDB" id="A0A7W9ZXF1"/>
<name>A0A7W9ZXF1_RHILE</name>
<dbReference type="Proteomes" id="UP000517187">
    <property type="component" value="Unassembled WGS sequence"/>
</dbReference>
<dbReference type="RefSeq" id="WP_184696978.1">
    <property type="nucleotide sequence ID" value="NZ_JACIIJ010000016.1"/>
</dbReference>
<protein>
    <submittedName>
        <fullName evidence="1">Uncharacterized protein</fullName>
    </submittedName>
</protein>